<feature type="region of interest" description="Disordered" evidence="2">
    <location>
        <begin position="463"/>
        <end position="608"/>
    </location>
</feature>
<dbReference type="InterPro" id="IPR050863">
    <property type="entry name" value="CenT-Element_Derived"/>
</dbReference>
<dbReference type="InterPro" id="IPR006600">
    <property type="entry name" value="HTH_CenpB_DNA-bd_dom"/>
</dbReference>
<dbReference type="PANTHER" id="PTHR19303:SF71">
    <property type="entry name" value="ZINC FINGER PHD-TYPE DOMAIN-CONTAINING PROTEIN"/>
    <property type="match status" value="1"/>
</dbReference>
<keyword evidence="1" id="KW-0238">DNA-binding</keyword>
<sequence length="665" mass="74927">MPRTRIRKTERASKDVFLYEQAYEEILAGKSIRSAAEMFGLCHVSLIRYKNKRENSEDGVAVSMGYNSAKKVFSEDQEKIISNYLQRSADIYFGLSSKEVRRLAYELAVSYNLNRPATWDENGMAGPDWFSSFMKRNPELSIRCAQATSLSRATSFNITNVNAFFDNLEQVMDKHKFEPKDIYNMDETGITTVQKPDRIVARKGMRQVGAITSAERGTLVTITVAVNALGNSIPAMFVFPRLRYSSHFVRDGPVGCIGAGNSSGWMQENEFLIFLNHFQKYSRSSKENKVLLLLDNHPSHITISALDFCKEHGIVMLSFPPHCSHKLQPVDRSVNGPLKKAVNSACDAWMRSHPGRTMTIYDIPSIVATAYPLALTQNNIQAGFRCTGIYPFNRNIFTELDFSPSFVTDRPMPDFNDVSANIDAAQTKETAHTSSIDALMPTEFNQNISNLRLDLGTSFDFSTETGTNPATETLDPLADTEKSEEIVHTTPPSTPSLSTVPKNIHQAKTMFSEPSTSTATMTTFSPEGIRPLPKAPPRKSTTKGRKKRKSAIWTDTPEKESIRKEHEEIERKKKAKQVKKYNVNTKLKTKTKSKTSTKKPKTKEKSDDIHSSSEEEDCLCLVCMESFGSSRPNEQWVQCTYCHNWAHEDCTPQDNYYICHNCDSD</sequence>
<evidence type="ECO:0000256" key="2">
    <source>
        <dbReference type="SAM" id="MobiDB-lite"/>
    </source>
</evidence>
<dbReference type="Pfam" id="PF03184">
    <property type="entry name" value="DDE_1"/>
    <property type="match status" value="1"/>
</dbReference>
<dbReference type="InterPro" id="IPR004875">
    <property type="entry name" value="DDE_SF_endonuclease_dom"/>
</dbReference>
<feature type="compositionally biased region" description="Basic residues" evidence="2">
    <location>
        <begin position="536"/>
        <end position="550"/>
    </location>
</feature>
<feature type="compositionally biased region" description="Basic and acidic residues" evidence="2">
    <location>
        <begin position="556"/>
        <end position="571"/>
    </location>
</feature>
<reference evidence="4 5" key="1">
    <citation type="submission" date="2024-06" db="EMBL/GenBank/DDBJ databases">
        <title>A chromosome-level genome assembly of beet webworm, Loxostege sticticalis.</title>
        <authorList>
            <person name="Zhang Y."/>
        </authorList>
    </citation>
    <scope>NUCLEOTIDE SEQUENCE [LARGE SCALE GENOMIC DNA]</scope>
    <source>
        <strain evidence="4">AQ026</strain>
        <tissue evidence="4">Whole body</tissue>
    </source>
</reference>
<feature type="domain" description="HTH CENPB-type" evidence="3">
    <location>
        <begin position="65"/>
        <end position="143"/>
    </location>
</feature>
<accession>A0ABR3H2R7</accession>
<proteinExistence type="predicted"/>
<dbReference type="EMBL" id="JBEUOH010000028">
    <property type="protein sequence ID" value="KAL0858974.1"/>
    <property type="molecule type" value="Genomic_DNA"/>
</dbReference>
<name>A0ABR3H2R7_LOXSC</name>
<dbReference type="InterPro" id="IPR036397">
    <property type="entry name" value="RNaseH_sf"/>
</dbReference>
<keyword evidence="5" id="KW-1185">Reference proteome</keyword>
<feature type="compositionally biased region" description="Basic residues" evidence="2">
    <location>
        <begin position="587"/>
        <end position="602"/>
    </location>
</feature>
<evidence type="ECO:0000256" key="1">
    <source>
        <dbReference type="ARBA" id="ARBA00023125"/>
    </source>
</evidence>
<dbReference type="Gene3D" id="3.30.420.10">
    <property type="entry name" value="Ribonuclease H-like superfamily/Ribonuclease H"/>
    <property type="match status" value="1"/>
</dbReference>
<dbReference type="InterPro" id="IPR011011">
    <property type="entry name" value="Znf_FYVE_PHD"/>
</dbReference>
<dbReference type="PANTHER" id="PTHR19303">
    <property type="entry name" value="TRANSPOSON"/>
    <property type="match status" value="1"/>
</dbReference>
<dbReference type="PROSITE" id="PS51253">
    <property type="entry name" value="HTH_CENPB"/>
    <property type="match status" value="1"/>
</dbReference>
<organism evidence="4 5">
    <name type="scientific">Loxostege sticticalis</name>
    <name type="common">Beet webworm moth</name>
    <dbReference type="NCBI Taxonomy" id="481309"/>
    <lineage>
        <taxon>Eukaryota</taxon>
        <taxon>Metazoa</taxon>
        <taxon>Ecdysozoa</taxon>
        <taxon>Arthropoda</taxon>
        <taxon>Hexapoda</taxon>
        <taxon>Insecta</taxon>
        <taxon>Pterygota</taxon>
        <taxon>Neoptera</taxon>
        <taxon>Endopterygota</taxon>
        <taxon>Lepidoptera</taxon>
        <taxon>Glossata</taxon>
        <taxon>Ditrysia</taxon>
        <taxon>Pyraloidea</taxon>
        <taxon>Crambidae</taxon>
        <taxon>Pyraustinae</taxon>
        <taxon>Loxostege</taxon>
    </lineage>
</organism>
<protein>
    <recommendedName>
        <fullName evidence="3">HTH CENPB-type domain-containing protein</fullName>
    </recommendedName>
</protein>
<feature type="compositionally biased region" description="Low complexity" evidence="2">
    <location>
        <begin position="489"/>
        <end position="501"/>
    </location>
</feature>
<comment type="caution">
    <text evidence="4">The sequence shown here is derived from an EMBL/GenBank/DDBJ whole genome shotgun (WGS) entry which is preliminary data.</text>
</comment>
<gene>
    <name evidence="4" type="ORF">ABMA27_010833</name>
</gene>
<evidence type="ECO:0000313" key="4">
    <source>
        <dbReference type="EMBL" id="KAL0858974.1"/>
    </source>
</evidence>
<dbReference type="CDD" id="cd15517">
    <property type="entry name" value="PHD_TCF19_like"/>
    <property type="match status" value="1"/>
</dbReference>
<dbReference type="SUPFAM" id="SSF57903">
    <property type="entry name" value="FYVE/PHD zinc finger"/>
    <property type="match status" value="1"/>
</dbReference>
<evidence type="ECO:0000259" key="3">
    <source>
        <dbReference type="PROSITE" id="PS51253"/>
    </source>
</evidence>
<dbReference type="Proteomes" id="UP001549920">
    <property type="component" value="Unassembled WGS sequence"/>
</dbReference>
<evidence type="ECO:0000313" key="5">
    <source>
        <dbReference type="Proteomes" id="UP001549920"/>
    </source>
</evidence>
<feature type="compositionally biased region" description="Polar residues" evidence="2">
    <location>
        <begin position="512"/>
        <end position="525"/>
    </location>
</feature>